<keyword evidence="2" id="KW-0004">4Fe-4S</keyword>
<keyword evidence="6" id="KW-0411">Iron-sulfur</keyword>
<evidence type="ECO:0000256" key="7">
    <source>
        <dbReference type="ARBA" id="ARBA00034078"/>
    </source>
</evidence>
<dbReference type="NCBIfam" id="TIGR03956">
    <property type="entry name" value="rSAM_HydE"/>
    <property type="match status" value="1"/>
</dbReference>
<evidence type="ECO:0000256" key="5">
    <source>
        <dbReference type="ARBA" id="ARBA00023004"/>
    </source>
</evidence>
<dbReference type="Pfam" id="PF04055">
    <property type="entry name" value="Radical_SAM"/>
    <property type="match status" value="1"/>
</dbReference>
<dbReference type="InterPro" id="IPR007197">
    <property type="entry name" value="rSAM"/>
</dbReference>
<evidence type="ECO:0000256" key="4">
    <source>
        <dbReference type="ARBA" id="ARBA00022723"/>
    </source>
</evidence>
<accession>A0ABR7JJW8</accession>
<dbReference type="PANTHER" id="PTHR43726:SF1">
    <property type="entry name" value="BIOTIN SYNTHASE"/>
    <property type="match status" value="1"/>
</dbReference>
<dbReference type="PIRSF" id="PIRSF004762">
    <property type="entry name" value="CHP00423"/>
    <property type="match status" value="1"/>
</dbReference>
<dbReference type="InterPro" id="IPR058240">
    <property type="entry name" value="rSAM_sf"/>
</dbReference>
<dbReference type="InterPro" id="IPR024021">
    <property type="entry name" value="FeFe-hyd_HydE_rSAM"/>
</dbReference>
<dbReference type="SFLD" id="SFLDF00348">
    <property type="entry name" value="FeFe_hydrogenase_maturase_(Hyd"/>
    <property type="match status" value="1"/>
</dbReference>
<dbReference type="EMBL" id="JACRWE010000001">
    <property type="protein sequence ID" value="MBC5995204.1"/>
    <property type="molecule type" value="Genomic_DNA"/>
</dbReference>
<organism evidence="9 10">
    <name type="scientific">Romboutsia faecis</name>
    <dbReference type="NCBI Taxonomy" id="2764597"/>
    <lineage>
        <taxon>Bacteria</taxon>
        <taxon>Bacillati</taxon>
        <taxon>Bacillota</taxon>
        <taxon>Clostridia</taxon>
        <taxon>Peptostreptococcales</taxon>
        <taxon>Peptostreptococcaceae</taxon>
        <taxon>Romboutsia</taxon>
    </lineage>
</organism>
<dbReference type="SFLD" id="SFLDG01280">
    <property type="entry name" value="HydE/PylB-like"/>
    <property type="match status" value="1"/>
</dbReference>
<gene>
    <name evidence="9" type="primary">hydE</name>
    <name evidence="9" type="ORF">H8923_00395</name>
</gene>
<dbReference type="InterPro" id="IPR013785">
    <property type="entry name" value="Aldolase_TIM"/>
</dbReference>
<dbReference type="CDD" id="cd01335">
    <property type="entry name" value="Radical_SAM"/>
    <property type="match status" value="1"/>
</dbReference>
<dbReference type="PANTHER" id="PTHR43726">
    <property type="entry name" value="3-METHYLORNITHINE SYNTHASE"/>
    <property type="match status" value="1"/>
</dbReference>
<evidence type="ECO:0000256" key="6">
    <source>
        <dbReference type="ARBA" id="ARBA00023014"/>
    </source>
</evidence>
<dbReference type="Proteomes" id="UP000609849">
    <property type="component" value="Unassembled WGS sequence"/>
</dbReference>
<feature type="domain" description="Radical SAM core" evidence="8">
    <location>
        <begin position="48"/>
        <end position="286"/>
    </location>
</feature>
<dbReference type="RefSeq" id="WP_153971574.1">
    <property type="nucleotide sequence ID" value="NZ_JACRWE010000001.1"/>
</dbReference>
<keyword evidence="5" id="KW-0408">Iron</keyword>
<protein>
    <submittedName>
        <fullName evidence="9">[FeFe] hydrogenase H-cluster radical SAM maturase HydE</fullName>
    </submittedName>
</protein>
<dbReference type="InterPro" id="IPR006638">
    <property type="entry name" value="Elp3/MiaA/NifB-like_rSAM"/>
</dbReference>
<reference evidence="9 10" key="1">
    <citation type="submission" date="2020-08" db="EMBL/GenBank/DDBJ databases">
        <authorList>
            <person name="Liu C."/>
            <person name="Sun Q."/>
        </authorList>
    </citation>
    <scope>NUCLEOTIDE SEQUENCE [LARGE SCALE GENOMIC DNA]</scope>
    <source>
        <strain evidence="9 10">NSJ-18</strain>
    </source>
</reference>
<evidence type="ECO:0000313" key="9">
    <source>
        <dbReference type="EMBL" id="MBC5995204.1"/>
    </source>
</evidence>
<sequence length="351" mass="39860">MKKLINKLIKNNHLSEEELIHLIDNISSEDKNYLFKKASETRYKYYGNKVFLRGLIEFTNYCKNDCYYCGIRCSNKSIDRYRLSLNDILECCKVGYELGYKTFVLQGGEDPYFTDDKMVSILKSIKEQYKDCAITLSLGEKSYASYKKFFDAGADRYLLRHETASSEHYSLLHPKNLSLENRKNCLLNLKKIGFQVGAGFMVESPFQTSSNLAKDLLFLKELEPHMVGIGPFIPHHDTKFKDSNTGSLDKTLVMLALTRLLLPKVLLPATTALGTINPLGRELGLKAGANVIMPNLSPKELRKKYSLYDNKVGTGDEAAESKRLIEEKINKAGFILDTSRGDSITWSRNII</sequence>
<evidence type="ECO:0000313" key="10">
    <source>
        <dbReference type="Proteomes" id="UP000609849"/>
    </source>
</evidence>
<dbReference type="SMART" id="SM00729">
    <property type="entry name" value="Elp3"/>
    <property type="match status" value="1"/>
</dbReference>
<comment type="cofactor">
    <cofactor evidence="1">
        <name>[4Fe-4S] cluster</name>
        <dbReference type="ChEBI" id="CHEBI:49883"/>
    </cofactor>
</comment>
<dbReference type="SFLD" id="SFLDS00029">
    <property type="entry name" value="Radical_SAM"/>
    <property type="match status" value="1"/>
</dbReference>
<proteinExistence type="predicted"/>
<dbReference type="PROSITE" id="PS51918">
    <property type="entry name" value="RADICAL_SAM"/>
    <property type="match status" value="1"/>
</dbReference>
<dbReference type="Gene3D" id="3.20.20.70">
    <property type="entry name" value="Aldolase class I"/>
    <property type="match status" value="1"/>
</dbReference>
<name>A0ABR7JJW8_9FIRM</name>
<dbReference type="InterPro" id="IPR034422">
    <property type="entry name" value="HydE/PylB-like"/>
</dbReference>
<keyword evidence="3" id="KW-0949">S-adenosyl-L-methionine</keyword>
<dbReference type="SUPFAM" id="SSF102114">
    <property type="entry name" value="Radical SAM enzymes"/>
    <property type="match status" value="1"/>
</dbReference>
<evidence type="ECO:0000259" key="8">
    <source>
        <dbReference type="PROSITE" id="PS51918"/>
    </source>
</evidence>
<dbReference type="SMART" id="SM00876">
    <property type="entry name" value="BATS"/>
    <property type="match status" value="1"/>
</dbReference>
<evidence type="ECO:0000256" key="3">
    <source>
        <dbReference type="ARBA" id="ARBA00022691"/>
    </source>
</evidence>
<comment type="cofactor">
    <cofactor evidence="7">
        <name>[2Fe-2S] cluster</name>
        <dbReference type="ChEBI" id="CHEBI:190135"/>
    </cofactor>
</comment>
<dbReference type="SFLD" id="SFLDG01060">
    <property type="entry name" value="BATS_domain_containing"/>
    <property type="match status" value="1"/>
</dbReference>
<keyword evidence="10" id="KW-1185">Reference proteome</keyword>
<comment type="caution">
    <text evidence="9">The sequence shown here is derived from an EMBL/GenBank/DDBJ whole genome shotgun (WGS) entry which is preliminary data.</text>
</comment>
<keyword evidence="4" id="KW-0479">Metal-binding</keyword>
<evidence type="ECO:0000256" key="2">
    <source>
        <dbReference type="ARBA" id="ARBA00022485"/>
    </source>
</evidence>
<dbReference type="InterPro" id="IPR010722">
    <property type="entry name" value="BATS_dom"/>
</dbReference>
<evidence type="ECO:0000256" key="1">
    <source>
        <dbReference type="ARBA" id="ARBA00001966"/>
    </source>
</evidence>